<comment type="pathway">
    <text evidence="1 6">Purine metabolism; IMP biosynthesis via de novo pathway; N(2)-formyl-N(1)-(5-phospho-D-ribosyl)glycinamide from N(1)-(5-phospho-D-ribosyl)glycinamide (10-formyl THF route): step 1/1.</text>
</comment>
<dbReference type="InterPro" id="IPR001555">
    <property type="entry name" value="GART_AS"/>
</dbReference>
<accession>A0A7M2WVR1</accession>
<evidence type="ECO:0000256" key="2">
    <source>
        <dbReference type="ARBA" id="ARBA00022679"/>
    </source>
</evidence>
<dbReference type="RefSeq" id="WP_206291939.1">
    <property type="nucleotide sequence ID" value="NZ_CP063458.1"/>
</dbReference>
<evidence type="ECO:0000313" key="8">
    <source>
        <dbReference type="EMBL" id="QOV88931.1"/>
    </source>
</evidence>
<reference evidence="8 9" key="1">
    <citation type="submission" date="2020-10" db="EMBL/GenBank/DDBJ databases">
        <title>Wide distribution of Phycisphaera-like planctomycetes from WD2101 soil group in peatlands and genome analysis of the first cultivated representative.</title>
        <authorList>
            <person name="Dedysh S.N."/>
            <person name="Beletsky A.V."/>
            <person name="Ivanova A."/>
            <person name="Kulichevskaya I.S."/>
            <person name="Suzina N.E."/>
            <person name="Philippov D.A."/>
            <person name="Rakitin A.L."/>
            <person name="Mardanov A.V."/>
            <person name="Ravin N.V."/>
        </authorList>
    </citation>
    <scope>NUCLEOTIDE SEQUENCE [LARGE SCALE GENOMIC DNA]</scope>
    <source>
        <strain evidence="8 9">M1803</strain>
    </source>
</reference>
<dbReference type="GO" id="GO:0004644">
    <property type="term" value="F:phosphoribosylglycinamide formyltransferase activity"/>
    <property type="evidence" value="ECO:0007669"/>
    <property type="project" value="UniProtKB-UniRule"/>
</dbReference>
<dbReference type="PROSITE" id="PS00373">
    <property type="entry name" value="GART"/>
    <property type="match status" value="1"/>
</dbReference>
<dbReference type="NCBIfam" id="TIGR00639">
    <property type="entry name" value="PurN"/>
    <property type="match status" value="1"/>
</dbReference>
<keyword evidence="9" id="KW-1185">Reference proteome</keyword>
<gene>
    <name evidence="6" type="primary">purN</name>
    <name evidence="8" type="ORF">IPV69_22305</name>
</gene>
<comment type="function">
    <text evidence="6">Catalyzes the transfer of a formyl group from 10-formyltetrahydrofolate to 5-phospho-ribosyl-glycinamide (GAR), producing 5-phospho-ribosyl-N-formylglycinamide (FGAR) and tetrahydrofolate.</text>
</comment>
<dbReference type="AlphaFoldDB" id="A0A7M2WVR1"/>
<dbReference type="EMBL" id="CP063458">
    <property type="protein sequence ID" value="QOV88931.1"/>
    <property type="molecule type" value="Genomic_DNA"/>
</dbReference>
<dbReference type="GO" id="GO:0006189">
    <property type="term" value="P:'de novo' IMP biosynthetic process"/>
    <property type="evidence" value="ECO:0007669"/>
    <property type="project" value="UniProtKB-UniRule"/>
</dbReference>
<feature type="site" description="Raises pKa of active site His" evidence="6">
    <location>
        <position position="149"/>
    </location>
</feature>
<feature type="active site" description="Proton donor" evidence="6">
    <location>
        <position position="108"/>
    </location>
</feature>
<dbReference type="Proteomes" id="UP000593765">
    <property type="component" value="Chromosome"/>
</dbReference>
<dbReference type="PANTHER" id="PTHR43369:SF2">
    <property type="entry name" value="PHOSPHORIBOSYLGLYCINAMIDE FORMYLTRANSFERASE"/>
    <property type="match status" value="1"/>
</dbReference>
<dbReference type="InterPro" id="IPR004607">
    <property type="entry name" value="GART"/>
</dbReference>
<keyword evidence="2 6" id="KW-0808">Transferase</keyword>
<sequence length="205" mass="21769">MPIKLAVLISGGGTTLQNLLDVIAAGRLDAQVGVVIASRPGVKGLQRAADAKVMNFVVERAGIPDLADFSKQVFQLIDDAGVDLVVMAGWMSLLKIPAKYAGKIINIHPALLPSFGGKGMYGKRVHQAVIDHGCKLSGCTVHFVDDAYDNGPIILQRACPVLDGDTAETLAARVFEEEKIAYPEAIRLIQAGRVKVAGRRVVVSS</sequence>
<dbReference type="PANTHER" id="PTHR43369">
    <property type="entry name" value="PHOSPHORIBOSYLGLYCINAMIDE FORMYLTRANSFERASE"/>
    <property type="match status" value="1"/>
</dbReference>
<evidence type="ECO:0000256" key="5">
    <source>
        <dbReference type="ARBA" id="ARBA00047664"/>
    </source>
</evidence>
<protein>
    <recommendedName>
        <fullName evidence="6">Phosphoribosylglycinamide formyltransferase</fullName>
        <ecNumber evidence="6">2.1.2.2</ecNumber>
    </recommendedName>
    <alternativeName>
        <fullName evidence="6">5'-phosphoribosylglycinamide transformylase</fullName>
    </alternativeName>
    <alternativeName>
        <fullName evidence="6">GAR transformylase</fullName>
        <shortName evidence="6">GART</shortName>
    </alternativeName>
</protein>
<organism evidence="8 9">
    <name type="scientific">Humisphaera borealis</name>
    <dbReference type="NCBI Taxonomy" id="2807512"/>
    <lineage>
        <taxon>Bacteria</taxon>
        <taxon>Pseudomonadati</taxon>
        <taxon>Planctomycetota</taxon>
        <taxon>Phycisphaerae</taxon>
        <taxon>Tepidisphaerales</taxon>
        <taxon>Tepidisphaeraceae</taxon>
        <taxon>Humisphaera</taxon>
    </lineage>
</organism>
<dbReference type="KEGG" id="hbs:IPV69_22305"/>
<dbReference type="HAMAP" id="MF_01930">
    <property type="entry name" value="PurN"/>
    <property type="match status" value="1"/>
</dbReference>
<feature type="binding site" evidence="6">
    <location>
        <position position="60"/>
    </location>
    <ligand>
        <name>(6R)-10-formyltetrahydrofolate</name>
        <dbReference type="ChEBI" id="CHEBI:195366"/>
    </ligand>
</feature>
<evidence type="ECO:0000259" key="7">
    <source>
        <dbReference type="Pfam" id="PF00551"/>
    </source>
</evidence>
<comment type="catalytic activity">
    <reaction evidence="5 6">
        <text>N(1)-(5-phospho-beta-D-ribosyl)glycinamide + (6R)-10-formyltetrahydrofolate = N(2)-formyl-N(1)-(5-phospho-beta-D-ribosyl)glycinamide + (6S)-5,6,7,8-tetrahydrofolate + H(+)</text>
        <dbReference type="Rhea" id="RHEA:15053"/>
        <dbReference type="ChEBI" id="CHEBI:15378"/>
        <dbReference type="ChEBI" id="CHEBI:57453"/>
        <dbReference type="ChEBI" id="CHEBI:143788"/>
        <dbReference type="ChEBI" id="CHEBI:147286"/>
        <dbReference type="ChEBI" id="CHEBI:195366"/>
        <dbReference type="EC" id="2.1.2.2"/>
    </reaction>
</comment>
<feature type="domain" description="Formyl transferase N-terminal" evidence="7">
    <location>
        <begin position="4"/>
        <end position="186"/>
    </location>
</feature>
<dbReference type="GO" id="GO:0005737">
    <property type="term" value="C:cytoplasm"/>
    <property type="evidence" value="ECO:0007669"/>
    <property type="project" value="TreeGrafter"/>
</dbReference>
<dbReference type="SUPFAM" id="SSF53328">
    <property type="entry name" value="Formyltransferase"/>
    <property type="match status" value="1"/>
</dbReference>
<evidence type="ECO:0000256" key="4">
    <source>
        <dbReference type="ARBA" id="ARBA00038440"/>
    </source>
</evidence>
<dbReference type="InterPro" id="IPR036477">
    <property type="entry name" value="Formyl_transf_N_sf"/>
</dbReference>
<dbReference type="EC" id="2.1.2.2" evidence="6"/>
<dbReference type="CDD" id="cd08645">
    <property type="entry name" value="FMT_core_GART"/>
    <property type="match status" value="1"/>
</dbReference>
<dbReference type="Gene3D" id="3.40.50.170">
    <property type="entry name" value="Formyl transferase, N-terminal domain"/>
    <property type="match status" value="1"/>
</dbReference>
<evidence type="ECO:0000256" key="3">
    <source>
        <dbReference type="ARBA" id="ARBA00022755"/>
    </source>
</evidence>
<evidence type="ECO:0000256" key="6">
    <source>
        <dbReference type="HAMAP-Rule" id="MF_01930"/>
    </source>
</evidence>
<proteinExistence type="inferred from homology"/>
<comment type="caution">
    <text evidence="6">Lacks conserved residue(s) required for the propagation of feature annotation.</text>
</comment>
<comment type="similarity">
    <text evidence="4 6">Belongs to the GART family.</text>
</comment>
<dbReference type="Pfam" id="PF00551">
    <property type="entry name" value="Formyl_trans_N"/>
    <property type="match status" value="1"/>
</dbReference>
<evidence type="ECO:0000256" key="1">
    <source>
        <dbReference type="ARBA" id="ARBA00005054"/>
    </source>
</evidence>
<feature type="binding site" evidence="6">
    <location>
        <position position="106"/>
    </location>
    <ligand>
        <name>(6R)-10-formyltetrahydrofolate</name>
        <dbReference type="ChEBI" id="CHEBI:195366"/>
    </ligand>
</feature>
<dbReference type="InterPro" id="IPR002376">
    <property type="entry name" value="Formyl_transf_N"/>
</dbReference>
<evidence type="ECO:0000313" key="9">
    <source>
        <dbReference type="Proteomes" id="UP000593765"/>
    </source>
</evidence>
<dbReference type="UniPathway" id="UPA00074">
    <property type="reaction ID" value="UER00126"/>
</dbReference>
<name>A0A7M2WVR1_9BACT</name>
<keyword evidence="3 6" id="KW-0658">Purine biosynthesis</keyword>